<keyword evidence="2" id="KW-0378">Hydrolase</keyword>
<feature type="signal peptide" evidence="3">
    <location>
        <begin position="1"/>
        <end position="24"/>
    </location>
</feature>
<name>A0AAJ0CHF2_9HYPO</name>
<dbReference type="PANTHER" id="PTHR46640">
    <property type="entry name" value="TRIACYLGLYCEROL LIPASE, PUTATIVE (AFU_ORTHOLOGUE AFUA_6G06510)-RELATED"/>
    <property type="match status" value="1"/>
</dbReference>
<dbReference type="InterPro" id="IPR002921">
    <property type="entry name" value="Fungal_lipase-type"/>
</dbReference>
<reference evidence="5" key="1">
    <citation type="submission" date="2023-06" db="EMBL/GenBank/DDBJ databases">
        <title>Conoideocrella luteorostrata (Hypocreales: Clavicipitaceae), a potential biocontrol fungus for elongate hemlock scale in United States Christmas tree production areas.</title>
        <authorList>
            <person name="Barrett H."/>
            <person name="Lovett B."/>
            <person name="Macias A.M."/>
            <person name="Stajich J.E."/>
            <person name="Kasson M.T."/>
        </authorList>
    </citation>
    <scope>NUCLEOTIDE SEQUENCE</scope>
    <source>
        <strain evidence="5">ARSEF 14590</strain>
    </source>
</reference>
<dbReference type="GO" id="GO:0006629">
    <property type="term" value="P:lipid metabolic process"/>
    <property type="evidence" value="ECO:0007669"/>
    <property type="project" value="InterPro"/>
</dbReference>
<evidence type="ECO:0000313" key="5">
    <source>
        <dbReference type="EMBL" id="KAK2592975.1"/>
    </source>
</evidence>
<keyword evidence="6" id="KW-1185">Reference proteome</keyword>
<dbReference type="EMBL" id="JASWJB010000234">
    <property type="protein sequence ID" value="KAK2592975.1"/>
    <property type="molecule type" value="Genomic_DNA"/>
</dbReference>
<proteinExistence type="predicted"/>
<evidence type="ECO:0000256" key="3">
    <source>
        <dbReference type="SAM" id="SignalP"/>
    </source>
</evidence>
<dbReference type="InterPro" id="IPR051299">
    <property type="entry name" value="AB_hydrolase_lip/est"/>
</dbReference>
<organism evidence="5 6">
    <name type="scientific">Conoideocrella luteorostrata</name>
    <dbReference type="NCBI Taxonomy" id="1105319"/>
    <lineage>
        <taxon>Eukaryota</taxon>
        <taxon>Fungi</taxon>
        <taxon>Dikarya</taxon>
        <taxon>Ascomycota</taxon>
        <taxon>Pezizomycotina</taxon>
        <taxon>Sordariomycetes</taxon>
        <taxon>Hypocreomycetidae</taxon>
        <taxon>Hypocreales</taxon>
        <taxon>Clavicipitaceae</taxon>
        <taxon>Conoideocrella</taxon>
    </lineage>
</organism>
<gene>
    <name evidence="5" type="ORF">QQS21_009303</name>
</gene>
<comment type="caution">
    <text evidence="5">The sequence shown here is derived from an EMBL/GenBank/DDBJ whole genome shotgun (WGS) entry which is preliminary data.</text>
</comment>
<dbReference type="Gene3D" id="3.40.50.1820">
    <property type="entry name" value="alpha/beta hydrolase"/>
    <property type="match status" value="1"/>
</dbReference>
<evidence type="ECO:0000256" key="1">
    <source>
        <dbReference type="ARBA" id="ARBA00022729"/>
    </source>
</evidence>
<accession>A0AAJ0CHF2</accession>
<dbReference type="InterPro" id="IPR029058">
    <property type="entry name" value="AB_hydrolase_fold"/>
</dbReference>
<dbReference type="SUPFAM" id="SSF53474">
    <property type="entry name" value="alpha/beta-Hydrolases"/>
    <property type="match status" value="1"/>
</dbReference>
<evidence type="ECO:0000256" key="2">
    <source>
        <dbReference type="ARBA" id="ARBA00022801"/>
    </source>
</evidence>
<dbReference type="GO" id="GO:0016787">
    <property type="term" value="F:hydrolase activity"/>
    <property type="evidence" value="ECO:0007669"/>
    <property type="project" value="UniProtKB-KW"/>
</dbReference>
<dbReference type="PANTHER" id="PTHR46640:SF1">
    <property type="entry name" value="FUNGAL LIPASE-LIKE DOMAIN-CONTAINING PROTEIN-RELATED"/>
    <property type="match status" value="1"/>
</dbReference>
<evidence type="ECO:0000313" key="6">
    <source>
        <dbReference type="Proteomes" id="UP001251528"/>
    </source>
</evidence>
<dbReference type="Pfam" id="PF01764">
    <property type="entry name" value="Lipase_3"/>
    <property type="match status" value="1"/>
</dbReference>
<feature type="chain" id="PRO_5042609115" description="Fungal lipase-type domain-containing protein" evidence="3">
    <location>
        <begin position="25"/>
        <end position="368"/>
    </location>
</feature>
<dbReference type="CDD" id="cd00519">
    <property type="entry name" value="Lipase_3"/>
    <property type="match status" value="1"/>
</dbReference>
<keyword evidence="1 3" id="KW-0732">Signal</keyword>
<dbReference type="Proteomes" id="UP001251528">
    <property type="component" value="Unassembled WGS sequence"/>
</dbReference>
<sequence>MLNVKMNAAVACLSLAAMSVPAAAQDSALLKRFDTFARFSTSSYCTHLVDGSAQSTVCSFKDRATCAELSDATSLIEFTSNNTVSGNIAVSNSSKLIVVSLRGTDVTSFRDVMSDLKFCKRKPKNIFGDAFRGSIRALCGMLPSSPDDVKDPILPLCTGCEVATGFWNAFQGIKVDMMRVVKEQKNKHPDFSVVATGHSLGGAVATLAGAYLRKSGINTDIYTFGSPRVGDEPFATFVSNQPNGKTFRITNGADPITVAPGLMAGYAHTTPEFWFPDGLNKPSTMKVCVGVANKTCSAQFLFNLFKLDDHDGRKYSRGFDACAANKRSSSLSMPDVVTKPESDEWMRVGVLDNSTVPITNETLPVTKR</sequence>
<protein>
    <recommendedName>
        <fullName evidence="4">Fungal lipase-type domain-containing protein</fullName>
    </recommendedName>
</protein>
<evidence type="ECO:0000259" key="4">
    <source>
        <dbReference type="Pfam" id="PF01764"/>
    </source>
</evidence>
<feature type="domain" description="Fungal lipase-type" evidence="4">
    <location>
        <begin position="98"/>
        <end position="261"/>
    </location>
</feature>
<dbReference type="AlphaFoldDB" id="A0AAJ0CHF2"/>